<protein>
    <submittedName>
        <fullName evidence="2">Uncharacterized protein</fullName>
    </submittedName>
</protein>
<feature type="region of interest" description="Disordered" evidence="1">
    <location>
        <begin position="56"/>
        <end position="109"/>
    </location>
</feature>
<proteinExistence type="predicted"/>
<evidence type="ECO:0000256" key="1">
    <source>
        <dbReference type="SAM" id="MobiDB-lite"/>
    </source>
</evidence>
<dbReference type="EMBL" id="GBRH01177976">
    <property type="protein sequence ID" value="JAE19920.1"/>
    <property type="molecule type" value="Transcribed_RNA"/>
</dbReference>
<reference evidence="2" key="1">
    <citation type="submission" date="2014-09" db="EMBL/GenBank/DDBJ databases">
        <authorList>
            <person name="Magalhaes I.L.F."/>
            <person name="Oliveira U."/>
            <person name="Santos F.R."/>
            <person name="Vidigal T.H.D.A."/>
            <person name="Brescovit A.D."/>
            <person name="Santos A.J."/>
        </authorList>
    </citation>
    <scope>NUCLEOTIDE SEQUENCE</scope>
    <source>
        <tissue evidence="2">Shoot tissue taken approximately 20 cm above the soil surface</tissue>
    </source>
</reference>
<name>A0A0A9G4B4_ARUDO</name>
<organism evidence="2">
    <name type="scientific">Arundo donax</name>
    <name type="common">Giant reed</name>
    <name type="synonym">Donax arundinaceus</name>
    <dbReference type="NCBI Taxonomy" id="35708"/>
    <lineage>
        <taxon>Eukaryota</taxon>
        <taxon>Viridiplantae</taxon>
        <taxon>Streptophyta</taxon>
        <taxon>Embryophyta</taxon>
        <taxon>Tracheophyta</taxon>
        <taxon>Spermatophyta</taxon>
        <taxon>Magnoliopsida</taxon>
        <taxon>Liliopsida</taxon>
        <taxon>Poales</taxon>
        <taxon>Poaceae</taxon>
        <taxon>PACMAD clade</taxon>
        <taxon>Arundinoideae</taxon>
        <taxon>Arundineae</taxon>
        <taxon>Arundo</taxon>
    </lineage>
</organism>
<dbReference type="AlphaFoldDB" id="A0A0A9G4B4"/>
<sequence length="126" mass="12177">MQCSNSSLMIGNVTAQPTSGGCSVSSCSYAGYVNGTIATSLSSGLQPTCPGPHQFPPLTALPTAANHGSYSPSPAPGPGEAGGAIPGSLPGGSNVSPANGPAGSVSQGSSMNRPCCVLLFVLSLVL</sequence>
<accession>A0A0A9G4B4</accession>
<evidence type="ECO:0000313" key="2">
    <source>
        <dbReference type="EMBL" id="JAE19920.1"/>
    </source>
</evidence>
<reference evidence="2" key="2">
    <citation type="journal article" date="2015" name="Data Brief">
        <title>Shoot transcriptome of the giant reed, Arundo donax.</title>
        <authorList>
            <person name="Barrero R.A."/>
            <person name="Guerrero F.D."/>
            <person name="Moolhuijzen P."/>
            <person name="Goolsby J.A."/>
            <person name="Tidwell J."/>
            <person name="Bellgard S.E."/>
            <person name="Bellgard M.I."/>
        </authorList>
    </citation>
    <scope>NUCLEOTIDE SEQUENCE</scope>
    <source>
        <tissue evidence="2">Shoot tissue taken approximately 20 cm above the soil surface</tissue>
    </source>
</reference>